<dbReference type="Pfam" id="PF03171">
    <property type="entry name" value="2OG-FeII_Oxy"/>
    <property type="match status" value="1"/>
</dbReference>
<evidence type="ECO:0008006" key="8">
    <source>
        <dbReference type="Google" id="ProtNLM"/>
    </source>
</evidence>
<dbReference type="GO" id="GO:0045547">
    <property type="term" value="F:ditrans,polycis-polyprenyl diphosphate synthase [(2E,6E)-farnesyl diphosphate specific] activity"/>
    <property type="evidence" value="ECO:0007669"/>
    <property type="project" value="TreeGrafter"/>
</dbReference>
<dbReference type="Pfam" id="PF14226">
    <property type="entry name" value="DIOX_N"/>
    <property type="match status" value="1"/>
</dbReference>
<dbReference type="InterPro" id="IPR001441">
    <property type="entry name" value="UPP_synth-like"/>
</dbReference>
<dbReference type="GO" id="GO:0016094">
    <property type="term" value="P:polyprenol biosynthetic process"/>
    <property type="evidence" value="ECO:0007669"/>
    <property type="project" value="TreeGrafter"/>
</dbReference>
<dbReference type="GO" id="GO:0005783">
    <property type="term" value="C:endoplasmic reticulum"/>
    <property type="evidence" value="ECO:0007669"/>
    <property type="project" value="TreeGrafter"/>
</dbReference>
<protein>
    <recommendedName>
        <fullName evidence="8">Fe2OG dioxygenase domain-containing protein</fullName>
    </recommendedName>
</protein>
<dbReference type="NCBIfam" id="TIGR00055">
    <property type="entry name" value="uppS"/>
    <property type="match status" value="1"/>
</dbReference>
<feature type="domain" description="Non-haem dioxygenase N-terminal" evidence="5">
    <location>
        <begin position="38"/>
        <end position="148"/>
    </location>
</feature>
<reference evidence="6 7" key="1">
    <citation type="journal article" date="2018" name="Proc. Natl. Acad. Sci. U.S.A.">
        <title>Draft genome sequence of Camellia sinensis var. sinensis provides insights into the evolution of the tea genome and tea quality.</title>
        <authorList>
            <person name="Wei C."/>
            <person name="Yang H."/>
            <person name="Wang S."/>
            <person name="Zhao J."/>
            <person name="Liu C."/>
            <person name="Gao L."/>
            <person name="Xia E."/>
            <person name="Lu Y."/>
            <person name="Tai Y."/>
            <person name="She G."/>
            <person name="Sun J."/>
            <person name="Cao H."/>
            <person name="Tong W."/>
            <person name="Gao Q."/>
            <person name="Li Y."/>
            <person name="Deng W."/>
            <person name="Jiang X."/>
            <person name="Wang W."/>
            <person name="Chen Q."/>
            <person name="Zhang S."/>
            <person name="Li H."/>
            <person name="Wu J."/>
            <person name="Wang P."/>
            <person name="Li P."/>
            <person name="Shi C."/>
            <person name="Zheng F."/>
            <person name="Jian J."/>
            <person name="Huang B."/>
            <person name="Shan D."/>
            <person name="Shi M."/>
            <person name="Fang C."/>
            <person name="Yue Y."/>
            <person name="Li F."/>
            <person name="Li D."/>
            <person name="Wei S."/>
            <person name="Han B."/>
            <person name="Jiang C."/>
            <person name="Yin Y."/>
            <person name="Xia T."/>
            <person name="Zhang Z."/>
            <person name="Bennetzen J.L."/>
            <person name="Zhao S."/>
            <person name="Wan X."/>
        </authorList>
    </citation>
    <scope>NUCLEOTIDE SEQUENCE [LARGE SCALE GENOMIC DNA]</scope>
    <source>
        <strain evidence="7">cv. Shuchazao</strain>
        <tissue evidence="6">Leaf</tissue>
    </source>
</reference>
<gene>
    <name evidence="6" type="ORF">TEA_017402</name>
</gene>
<dbReference type="InterPro" id="IPR044861">
    <property type="entry name" value="IPNS-like_FE2OG_OXY"/>
</dbReference>
<evidence type="ECO:0000256" key="1">
    <source>
        <dbReference type="ARBA" id="ARBA00022679"/>
    </source>
</evidence>
<evidence type="ECO:0000313" key="7">
    <source>
        <dbReference type="Proteomes" id="UP000306102"/>
    </source>
</evidence>
<dbReference type="SUPFAM" id="SSF64005">
    <property type="entry name" value="Undecaprenyl diphosphate synthase"/>
    <property type="match status" value="1"/>
</dbReference>
<name>A0A4S4E7J5_CAMSN</name>
<accession>A0A4S4E7J5</accession>
<keyword evidence="1" id="KW-0808">Transferase</keyword>
<dbReference type="InterPro" id="IPR026992">
    <property type="entry name" value="DIOX_N"/>
</dbReference>
<dbReference type="STRING" id="542762.A0A4S4E7J5"/>
<dbReference type="HAMAP" id="MF_01139">
    <property type="entry name" value="ISPT"/>
    <property type="match status" value="1"/>
</dbReference>
<dbReference type="Gene3D" id="2.60.120.330">
    <property type="entry name" value="B-lactam Antibiotic, Isopenicillin N Synthase, Chain"/>
    <property type="match status" value="1"/>
</dbReference>
<keyword evidence="7" id="KW-1185">Reference proteome</keyword>
<dbReference type="CDD" id="cd00475">
    <property type="entry name" value="Cis_IPPS"/>
    <property type="match status" value="1"/>
</dbReference>
<dbReference type="PROSITE" id="PS01066">
    <property type="entry name" value="UPP_SYNTHASE"/>
    <property type="match status" value="1"/>
</dbReference>
<dbReference type="GO" id="GO:0000287">
    <property type="term" value="F:magnesium ion binding"/>
    <property type="evidence" value="ECO:0007669"/>
    <property type="project" value="UniProtKB-ARBA"/>
</dbReference>
<dbReference type="Pfam" id="PF01255">
    <property type="entry name" value="Prenyltransf"/>
    <property type="match status" value="1"/>
</dbReference>
<dbReference type="AlphaFoldDB" id="A0A4S4E7J5"/>
<evidence type="ECO:0000259" key="5">
    <source>
        <dbReference type="Pfam" id="PF14226"/>
    </source>
</evidence>
<evidence type="ECO:0000313" key="6">
    <source>
        <dbReference type="EMBL" id="THG12029.1"/>
    </source>
</evidence>
<keyword evidence="2" id="KW-0479">Metal-binding</keyword>
<organism evidence="6 7">
    <name type="scientific">Camellia sinensis var. sinensis</name>
    <name type="common">China tea</name>
    <dbReference type="NCBI Taxonomy" id="542762"/>
    <lineage>
        <taxon>Eukaryota</taxon>
        <taxon>Viridiplantae</taxon>
        <taxon>Streptophyta</taxon>
        <taxon>Embryophyta</taxon>
        <taxon>Tracheophyta</taxon>
        <taxon>Spermatophyta</taxon>
        <taxon>Magnoliopsida</taxon>
        <taxon>eudicotyledons</taxon>
        <taxon>Gunneridae</taxon>
        <taxon>Pentapetalae</taxon>
        <taxon>asterids</taxon>
        <taxon>Ericales</taxon>
        <taxon>Theaceae</taxon>
        <taxon>Camellia</taxon>
    </lineage>
</organism>
<dbReference type="FunFam" id="3.40.1180.10:FF:000010">
    <property type="entry name" value="Alkyl transferase"/>
    <property type="match status" value="1"/>
</dbReference>
<evidence type="ECO:0000256" key="2">
    <source>
        <dbReference type="ARBA" id="ARBA00022723"/>
    </source>
</evidence>
<dbReference type="PANTHER" id="PTHR10291">
    <property type="entry name" value="DEHYDRODOLICHYL DIPHOSPHATE SYNTHASE FAMILY MEMBER"/>
    <property type="match status" value="1"/>
</dbReference>
<dbReference type="Gene3D" id="3.40.1180.10">
    <property type="entry name" value="Decaprenyl diphosphate synthase-like"/>
    <property type="match status" value="1"/>
</dbReference>
<dbReference type="SUPFAM" id="SSF51197">
    <property type="entry name" value="Clavaminate synthase-like"/>
    <property type="match status" value="1"/>
</dbReference>
<dbReference type="InterPro" id="IPR027443">
    <property type="entry name" value="IPNS-like_sf"/>
</dbReference>
<feature type="domain" description="Isopenicillin N synthase-like Fe(2+) 2OG dioxygenase" evidence="4">
    <location>
        <begin position="193"/>
        <end position="261"/>
    </location>
</feature>
<sequence>MAMLVSSWSKDVYSLPETYVFPPDQRAGDLIPLACNNPIIDLNKAVDNHGRSETIQQILKAGREFGFFQVINHGTSQTLMNEAMEVLKEFFDMPAEVKERVFKVDSSKKCRLYTSTLNYDTEEVHFWRDNLTHPCHPLEDCLQLWPENPPRYREVLGKYSVEVSKLVLRILDLICEGLGLENGYFADELSQVQLLSVNQYPRCPDPSLAMGMHRHCDPNVVTILKQGDIDGLQVFKDGQWISVEPLPNAFVVIIGCQLQDFDMDKERGNQASRIFGNFGSILRKCIFGVLSIGPVPQHIAFIMDGNRRYAKKWKLIEGTGHRIGFLALMSMLQYCYELGVKYVTIYAFSIDNFKRRPEEVHYVMELMQEKIEGLIEEESIVNRYGVRVYFIGDLKLLNKSVRLAAERAMTATASNSKAVLSICVAYTSTDEIVHSVQESCQEKWDELKLLEESGAGYGLIGLGTNEMNQGDDIISVTDVEKHMYMAVTPDPDILIRTSGETRLSNFLLWQTAHCHLYSPSALWPEIGFWHLFWAVLDFQRNSVYLEERKKVVQIPHSDTNCSSS</sequence>
<comment type="caution">
    <text evidence="6">The sequence shown here is derived from an EMBL/GenBank/DDBJ whole genome shotgun (WGS) entry which is preliminary data.</text>
</comment>
<proteinExistence type="inferred from homology"/>
<evidence type="ECO:0000259" key="4">
    <source>
        <dbReference type="Pfam" id="PF03171"/>
    </source>
</evidence>
<dbReference type="EMBL" id="SDRB02006771">
    <property type="protein sequence ID" value="THG12029.1"/>
    <property type="molecule type" value="Genomic_DNA"/>
</dbReference>
<evidence type="ECO:0000256" key="3">
    <source>
        <dbReference type="ARBA" id="ARBA00023004"/>
    </source>
</evidence>
<keyword evidence="3" id="KW-0408">Iron</keyword>
<dbReference type="Proteomes" id="UP000306102">
    <property type="component" value="Unassembled WGS sequence"/>
</dbReference>
<dbReference type="PANTHER" id="PTHR10291:SF18">
    <property type="entry name" value="DEHYDRODOLICHYL DIPHOSPHATE SYNTHASE CPT3"/>
    <property type="match status" value="1"/>
</dbReference>
<dbReference type="InterPro" id="IPR036424">
    <property type="entry name" value="UPP_synth-like_sf"/>
</dbReference>
<dbReference type="InterPro" id="IPR018520">
    <property type="entry name" value="UPP_synth-like_CS"/>
</dbReference>